<keyword evidence="3" id="KW-0731">Sigma factor</keyword>
<dbReference type="InterPro" id="IPR013249">
    <property type="entry name" value="RNA_pol_sigma70_r4_t2"/>
</dbReference>
<comment type="similarity">
    <text evidence="1">Belongs to the sigma-70 factor family. ECF subfamily.</text>
</comment>
<dbReference type="Pfam" id="PF08281">
    <property type="entry name" value="Sigma70_r4_2"/>
    <property type="match status" value="1"/>
</dbReference>
<proteinExistence type="inferred from homology"/>
<dbReference type="Gene3D" id="1.10.1740.10">
    <property type="match status" value="1"/>
</dbReference>
<protein>
    <submittedName>
        <fullName evidence="7">RNA polymerase subunit sigma-24</fullName>
    </submittedName>
</protein>
<dbReference type="SUPFAM" id="SSF88946">
    <property type="entry name" value="Sigma2 domain of RNA polymerase sigma factors"/>
    <property type="match status" value="1"/>
</dbReference>
<dbReference type="RefSeq" id="WP_039142720.1">
    <property type="nucleotide sequence ID" value="NZ_JSVC01000022.1"/>
</dbReference>
<dbReference type="SUPFAM" id="SSF88659">
    <property type="entry name" value="Sigma3 and sigma4 domains of RNA polymerase sigma factors"/>
    <property type="match status" value="1"/>
</dbReference>
<evidence type="ECO:0000256" key="3">
    <source>
        <dbReference type="ARBA" id="ARBA00023082"/>
    </source>
</evidence>
<dbReference type="InterPro" id="IPR007627">
    <property type="entry name" value="RNA_pol_sigma70_r2"/>
</dbReference>
<gene>
    <name evidence="7" type="ORF">OI18_19060</name>
</gene>
<dbReference type="PANTHER" id="PTHR43133:SF51">
    <property type="entry name" value="RNA POLYMERASE SIGMA FACTOR"/>
    <property type="match status" value="1"/>
</dbReference>
<name>A0A0C1LCA5_9BACT</name>
<dbReference type="InterPro" id="IPR014284">
    <property type="entry name" value="RNA_pol_sigma-70_dom"/>
</dbReference>
<organism evidence="7 8">
    <name type="scientific">Flavihumibacter solisilvae</name>
    <dbReference type="NCBI Taxonomy" id="1349421"/>
    <lineage>
        <taxon>Bacteria</taxon>
        <taxon>Pseudomonadati</taxon>
        <taxon>Bacteroidota</taxon>
        <taxon>Chitinophagia</taxon>
        <taxon>Chitinophagales</taxon>
        <taxon>Chitinophagaceae</taxon>
        <taxon>Flavihumibacter</taxon>
    </lineage>
</organism>
<evidence type="ECO:0000313" key="7">
    <source>
        <dbReference type="EMBL" id="KIC93123.1"/>
    </source>
</evidence>
<feature type="domain" description="RNA polymerase sigma factor 70 region 4 type 2" evidence="6">
    <location>
        <begin position="132"/>
        <end position="176"/>
    </location>
</feature>
<evidence type="ECO:0000313" key="8">
    <source>
        <dbReference type="Proteomes" id="UP000031408"/>
    </source>
</evidence>
<feature type="domain" description="RNA polymerase sigma-70 region 2" evidence="5">
    <location>
        <begin position="35"/>
        <end position="95"/>
    </location>
</feature>
<dbReference type="InterPro" id="IPR036388">
    <property type="entry name" value="WH-like_DNA-bd_sf"/>
</dbReference>
<dbReference type="GO" id="GO:0003677">
    <property type="term" value="F:DNA binding"/>
    <property type="evidence" value="ECO:0007669"/>
    <property type="project" value="InterPro"/>
</dbReference>
<evidence type="ECO:0000259" key="5">
    <source>
        <dbReference type="Pfam" id="PF04542"/>
    </source>
</evidence>
<dbReference type="PANTHER" id="PTHR43133">
    <property type="entry name" value="RNA POLYMERASE ECF-TYPE SIGMA FACTO"/>
    <property type="match status" value="1"/>
</dbReference>
<dbReference type="AlphaFoldDB" id="A0A0C1LCA5"/>
<evidence type="ECO:0000259" key="6">
    <source>
        <dbReference type="Pfam" id="PF08281"/>
    </source>
</evidence>
<accession>A0A0C1LCA5</accession>
<evidence type="ECO:0000256" key="2">
    <source>
        <dbReference type="ARBA" id="ARBA00023015"/>
    </source>
</evidence>
<dbReference type="InterPro" id="IPR039425">
    <property type="entry name" value="RNA_pol_sigma-70-like"/>
</dbReference>
<evidence type="ECO:0000256" key="1">
    <source>
        <dbReference type="ARBA" id="ARBA00010641"/>
    </source>
</evidence>
<dbReference type="InterPro" id="IPR013325">
    <property type="entry name" value="RNA_pol_sigma_r2"/>
</dbReference>
<dbReference type="NCBIfam" id="TIGR02937">
    <property type="entry name" value="sigma70-ECF"/>
    <property type="match status" value="1"/>
</dbReference>
<keyword evidence="8" id="KW-1185">Reference proteome</keyword>
<dbReference type="Proteomes" id="UP000031408">
    <property type="component" value="Unassembled WGS sequence"/>
</dbReference>
<dbReference type="Gene3D" id="1.10.10.10">
    <property type="entry name" value="Winged helix-like DNA-binding domain superfamily/Winged helix DNA-binding domain"/>
    <property type="match status" value="1"/>
</dbReference>
<dbReference type="GO" id="GO:0006352">
    <property type="term" value="P:DNA-templated transcription initiation"/>
    <property type="evidence" value="ECO:0007669"/>
    <property type="project" value="InterPro"/>
</dbReference>
<dbReference type="EMBL" id="JSVC01000022">
    <property type="protein sequence ID" value="KIC93123.1"/>
    <property type="molecule type" value="Genomic_DNA"/>
</dbReference>
<dbReference type="CDD" id="cd06171">
    <property type="entry name" value="Sigma70_r4"/>
    <property type="match status" value="1"/>
</dbReference>
<evidence type="ECO:0000256" key="4">
    <source>
        <dbReference type="ARBA" id="ARBA00023163"/>
    </source>
</evidence>
<dbReference type="InterPro" id="IPR013324">
    <property type="entry name" value="RNA_pol_sigma_r3/r4-like"/>
</dbReference>
<keyword evidence="4" id="KW-0804">Transcription</keyword>
<sequence length="192" mass="22369">MNNQNENSRTDEALVERVLNGDTNAFRTIMNNTEGLVAQIIFKMVADGEDRRDLAQDVYLKVFKKLSGFRFNSKLSTWVGQIAYNTCLNYLQKKRLVLVDENDFDGFNQLYSDEAESLVLTKELSQVLRIEIDKLSPLYRTLITLYHNEDLSYSMIAQITELPEGTVKNYLFRARKVLRDKLLHIYNKEVSR</sequence>
<keyword evidence="2" id="KW-0805">Transcription regulation</keyword>
<dbReference type="Pfam" id="PF04542">
    <property type="entry name" value="Sigma70_r2"/>
    <property type="match status" value="1"/>
</dbReference>
<comment type="caution">
    <text evidence="7">The sequence shown here is derived from an EMBL/GenBank/DDBJ whole genome shotgun (WGS) entry which is preliminary data.</text>
</comment>
<reference evidence="7 8" key="1">
    <citation type="submission" date="2014-11" db="EMBL/GenBank/DDBJ databases">
        <title>Genome sequence of Flavihumibacter solisilvae 3-3.</title>
        <authorList>
            <person name="Zhou G."/>
            <person name="Li M."/>
            <person name="Wang G."/>
        </authorList>
    </citation>
    <scope>NUCLEOTIDE SEQUENCE [LARGE SCALE GENOMIC DNA]</scope>
    <source>
        <strain evidence="7 8">3-3</strain>
    </source>
</reference>
<dbReference type="STRING" id="1349421.OI18_19060"/>
<dbReference type="OrthoDB" id="9785675at2"/>
<dbReference type="GO" id="GO:0016987">
    <property type="term" value="F:sigma factor activity"/>
    <property type="evidence" value="ECO:0007669"/>
    <property type="project" value="UniProtKB-KW"/>
</dbReference>